<feature type="compositionally biased region" description="Polar residues" evidence="2">
    <location>
        <begin position="3589"/>
        <end position="3598"/>
    </location>
</feature>
<feature type="coiled-coil region" evidence="1">
    <location>
        <begin position="1194"/>
        <end position="1283"/>
    </location>
</feature>
<feature type="compositionally biased region" description="Basic and acidic residues" evidence="2">
    <location>
        <begin position="3339"/>
        <end position="3355"/>
    </location>
</feature>
<comment type="caution">
    <text evidence="3">The sequence shown here is derived from an EMBL/GenBank/DDBJ whole genome shotgun (WGS) entry which is preliminary data.</text>
</comment>
<feature type="compositionally biased region" description="Low complexity" evidence="2">
    <location>
        <begin position="3327"/>
        <end position="3338"/>
    </location>
</feature>
<keyword evidence="4" id="KW-1185">Reference proteome</keyword>
<feature type="compositionally biased region" description="Basic and acidic residues" evidence="2">
    <location>
        <begin position="3471"/>
        <end position="3482"/>
    </location>
</feature>
<feature type="compositionally biased region" description="Polar residues" evidence="2">
    <location>
        <begin position="3517"/>
        <end position="3530"/>
    </location>
</feature>
<feature type="compositionally biased region" description="Basic and acidic residues" evidence="2">
    <location>
        <begin position="1580"/>
        <end position="1597"/>
    </location>
</feature>
<feature type="compositionally biased region" description="Basic and acidic residues" evidence="2">
    <location>
        <begin position="3284"/>
        <end position="3325"/>
    </location>
</feature>
<protein>
    <recommendedName>
        <fullName evidence="5">Trichohyalin-like</fullName>
    </recommendedName>
</protein>
<feature type="coiled-coil region" evidence="1">
    <location>
        <begin position="2971"/>
        <end position="3027"/>
    </location>
</feature>
<gene>
    <name evidence="3" type="ORF">HOLleu_06793</name>
</gene>
<feature type="compositionally biased region" description="Basic and acidic residues" evidence="2">
    <location>
        <begin position="3574"/>
        <end position="3585"/>
    </location>
</feature>
<feature type="compositionally biased region" description="Basic and acidic residues" evidence="2">
    <location>
        <begin position="2557"/>
        <end position="2579"/>
    </location>
</feature>
<feature type="region of interest" description="Disordered" evidence="2">
    <location>
        <begin position="1551"/>
        <end position="1597"/>
    </location>
</feature>
<feature type="coiled-coil region" evidence="1">
    <location>
        <begin position="2058"/>
        <end position="2089"/>
    </location>
</feature>
<feature type="compositionally biased region" description="Acidic residues" evidence="2">
    <location>
        <begin position="763"/>
        <end position="775"/>
    </location>
</feature>
<sequence length="3598" mass="419880">MGYEDDLENLYQILDSPCRGFVDSQQIQDFHYALYLKKIGADQIDAALEQVCGEEKRCSKKQFVPLLLELERRRTIEERAWWDFKSLDMQGVDQISIHDTLFLFKITLGDKFSMTYWGQFMLSRNYSKEPTSFEEVKMWLCDIPREDDGVCSNQAIFEEVENLEREKNKMDYRNFKKFKALQDDDFIQTLEAREKQQYQDKFRQGARRKLNRWVQLGVESMLFDDGLDVGRNIRNSVTVQDLLEAMDVKYDILREKLIWESLKRHIGDTIWSTMSESEREEQVLKVKTKLKQLIEQNEVKKVSDLSISYQNYSSHLLAMMGYHREEQIQFMQDTKEKTGMLRADGKSEEEIMDILTSDYSKQMEGSTTCGDLLLDLHKRHMAEREFLIAVLKGVQGRVLFSAEMVSEYILYVLQQILASREGEGFEHASIVTGLSERPQEFKSDRFDADRDRHETLALERLHLFSGKRPNRVKDDVFKPDAKSKGIVDMQVEVMRMLLKKHYQEKEMIMYLLKGKESGTWRSVARRKTPEEREDKLKELRIRRSNWRQLNSKKMMSERTQHLKILFEGMGIYHETRRSEVPLGANLSDQQVSAVVMADLQQLQAQEVERILLDMQHKSCKELLVIWEHEHSAWTEEWLDNVAAIFFGTFQLTEEEREMAQLLHDKYESVREKLFLEMLVNEYGLVAVWRMSDQEKHRQIVKKKLEERELRQDGDLQEVELMFSSVVKGKEPLNKLVGNLRVLKQKQIQEKLATRKAEGRLDSDSESDSDDEDDSAGDLISDLQLRSDRELDLILAMLQGKGSDKPSQSEKMELQLRLRLETMRTNHGLDFTESALVMGLAERGKLNWEKSLQSDKRRYAKLAEERFRIRQAVREADLTEPMDKEEKVLPQQGDKLAWWLAVLQEVLKCHRSEREILLSIMMDNGTEDMRNAVRHMSQEEREQRLMELRKKADSLNLDDKGDKELNQDILEETGAIKSVLRQQILEKTMETVVTQEDVSISLLANLQETQDKEIERIIEKMHGMTDDRLSRLRMEFVWRRQQSAGKNVLVVFTQYDGVADEDSLMKALRKKYDYLKDKCLLDLLKKQFGDAEWANISERERQRRLMKLKLEEKRLRREGRMDELQVLLGGFIELDLQMHKLMGDSRAEYEDKLKKKLQSRKKRERMGLESIDEEGLSEDEEALDISSKNPLDDLQRRFEQEKEALIAKLRGAEEQYLSERERQAELARLKRELRKAQKEDDFAAAALVLGLAERNQAAAEERLKKDRERQEELARKRLEAARKKRRTITEIQEDIEETIVNNGDRAAMQDAVLKALEQKHAKERETLLVLLQTEFSQDDRLVAENISSEERAEKMQTLQQNIAVLSKKQTQERLELLLEASLLKIISRTVFLTKEGGSEVIQDKMIITIMADLQDQQDRESESLLEKLVDKENSYLVKVQKDLIEDTKYGVNKNVAVVVTTADLVKKSDDEELVEALEDKYDALRDKILAEALMKQVGAKEWATLSEKERQAKLIKLRLQERKLRQEGQYDKAAALLGDAAKNQAVLAALMGKSKKSQEEQMRERLEKRRQRMAAGMSEEEATKLEAEEVRQEEEEMKKKSENILQELENRLEEEKAELLSSLKGDKNANQDSQVENKYDALRDKVLAEALMKQMGDADWAKLSERERQAKLMKLRLEERKLRQEGKFDEAAALLGNAMKTEAALALLKEEERRERERRLRERLARRKQRIADGMSEEEIAKLEEEEEQKDDEELKERKINIMEAIEIVETEDKEIKVLPKGELEKEIEDKYDDLQDRLLAELLMKQLGAAEWARLSERERQLLIMKQKLLERRLRMEGKYDEAAALLGGLANSQKALELLREAARQEQERKLRERLARRRQRMADGMTLEEAMQLEEQEMLEEEKSKEKKPDNVMIAIETLMKEEKYSLLVKYSKTETETVEKKYEAIRDQILTDVLMKQMGDAEWAKLSEAERQNKKMQLRLQERQLRREGKYDEAASLMGEAIKTQVAVEILMELTRKTQSQRLRNQLELRQKRLSAGLSEEEVVKMETEDRMLEEERSKEKKDNVMEAIENLLDEEKNEILSNLKKPDKAEVLKEVERKYEVIRDKILTDALMKQMGDANWAKLSEEERQAKKVELKLKEREMRRLGKWEEAAAILGGAAKTEIALQVIQEMQRRKQEIKMRERFEKRQQRLGAGLTEEEIEKLEEAEKLEDEEADEEKKENVMEAIDFLLVEEKSDALADFKKPPTQEEQRKKMEKNYENLTDQILAKALMDQMGKSEWTKLSEQERQAEMMKLRMKERQLRKEGRVDEAAALLEDAAKSQAMVEAFLGLTQKSQEEKMRERLMKRKERLALGMTTKEVVALEAEEIKEEEEFLKKVEKPKNVLEAMDHRIEEEKAALMASLRKQDEKLMEERKRQAALAKLRREQRKARHEENFDAAALVIGLAQRADDAHEKDRKRQEQLAKERLEQRKKQIAARKLAKQAGQPPPEEEKPSPPGPVPLPEDANNKQALQDAVIKEMEIRYHEERDLLVQVLADHEDGEKREQARAMSEGMRQRKLSELKEQRQQWRDSGPTKEDEEEHMDILERAAALKLESRSEELKQANGTVTEEEVQIALLADLQQKQDEEASFLVQDLESKAVNTLKQLKQVQYIARANAWCDNVAATVLETKSDEDNVTEEKLVKALEGKYDALRDKLLLEALMKQIGAEEWARLTEKERQARLMKLKLQERRLRQEGKFEEAYALLGQGIQNQEDMVRLLGDTRMRQEEKLKRRIELRMQLKVQREAEGLDVSDGALDEAVIAQEERLDALDEKKTRKNILEELSNHFEEEKAALLASLRSQDERYMSERERQFALAKLRREQRMLQEEGKFSAAAALFGLSQEQEKAREMSISKDRERQKQLARSRLAAMKAKMEQQSQETEWIIKIEFTKVEILERLRQEEVWNQQLDAAQATKGGGKVGYQEYILEEVERKHMFEREALHQLIEKAEQDTKMKTHMQSLSDEDLAADLETLKQQREEWKANVVSEFSYVDGANLTGDQLEHYLQQVSIRQEEQITILRKAMFIKVEMLGRELKRKGIVSEEEIQEELSVSLLADVQQKQTSESRALTTILASSADKGDEFLIQLKESQRKSRREGWLDNLSAALFTVTEEEVTQEVIMEEETKLAKLDADLEKEKEEALKTAEKEKKKLGEDYDPDAIVAELEKQYAAKRKVMMEQLERQRQAALKKLAARKARQEDKLYEDQAAMAMLQNAEKQKSRLEESTKEQKSKHTALMQEKLAARREQRRIEEERRVEEEKKREAEQKKEEEERAAAASRDDSADSSPASSAPSSATRRDAPFGGMQREKTVVDVDMSESQKNALFTALVRDHTRAQLKRDKEQERHSEALKKRLESRKNKLNDTAMNLIGIGERQKTKLELTKKEEREKQMTMVRERIQKVKFERTQTMLRKDGREKKAFLNVLGDESESKSLSQDEKMSLAAEKMQQKFLKEQAQYKAGEISALQPDSDDAMSLSSAGSKPSTPNQPVRPKSSRILKAKDRERLLKEKRAEKKRQKEEASSASAAPDMESLEKMLEERKNAAMDATSTFTVQLK</sequence>
<feature type="region of interest" description="Disordered" evidence="2">
    <location>
        <begin position="3457"/>
        <end position="3483"/>
    </location>
</feature>
<feature type="compositionally biased region" description="Basic and acidic residues" evidence="2">
    <location>
        <begin position="1555"/>
        <end position="1566"/>
    </location>
</feature>
<dbReference type="OrthoDB" id="10072101at2759"/>
<feature type="compositionally biased region" description="Basic and acidic residues" evidence="2">
    <location>
        <begin position="3259"/>
        <end position="3274"/>
    </location>
</feature>
<evidence type="ECO:0000256" key="1">
    <source>
        <dbReference type="SAM" id="Coils"/>
    </source>
</evidence>
<dbReference type="EMBL" id="JAIZAY010000002">
    <property type="protein sequence ID" value="KAJ8047726.1"/>
    <property type="molecule type" value="Genomic_DNA"/>
</dbReference>
<feature type="region of interest" description="Disordered" evidence="2">
    <location>
        <begin position="2451"/>
        <end position="2511"/>
    </location>
</feature>
<feature type="region of interest" description="Disordered" evidence="2">
    <location>
        <begin position="2542"/>
        <end position="2584"/>
    </location>
</feature>
<feature type="coiled-coil region" evidence="1">
    <location>
        <begin position="1697"/>
        <end position="1762"/>
    </location>
</feature>
<name>A0A9Q1CLX3_HOLLE</name>
<accession>A0A9Q1CLX3</accession>
<feature type="compositionally biased region" description="Basic and acidic residues" evidence="2">
    <location>
        <begin position="3541"/>
        <end position="3563"/>
    </location>
</feature>
<feature type="compositionally biased region" description="Basic and acidic residues" evidence="2">
    <location>
        <begin position="753"/>
        <end position="762"/>
    </location>
</feature>
<feature type="region of interest" description="Disordered" evidence="2">
    <location>
        <begin position="3504"/>
        <end position="3598"/>
    </location>
</feature>
<evidence type="ECO:0000313" key="3">
    <source>
        <dbReference type="EMBL" id="KAJ8047726.1"/>
    </source>
</evidence>
<feature type="compositionally biased region" description="Basic and acidic residues" evidence="2">
    <location>
        <begin position="2451"/>
        <end position="2475"/>
    </location>
</feature>
<feature type="region of interest" description="Disordered" evidence="2">
    <location>
        <begin position="3256"/>
        <end position="3359"/>
    </location>
</feature>
<feature type="region of interest" description="Disordered" evidence="2">
    <location>
        <begin position="3377"/>
        <end position="3404"/>
    </location>
</feature>
<evidence type="ECO:0008006" key="5">
    <source>
        <dbReference type="Google" id="ProtNLM"/>
    </source>
</evidence>
<evidence type="ECO:0000313" key="4">
    <source>
        <dbReference type="Proteomes" id="UP001152320"/>
    </source>
</evidence>
<organism evidence="3 4">
    <name type="scientific">Holothuria leucospilota</name>
    <name type="common">Black long sea cucumber</name>
    <name type="synonym">Mertensiothuria leucospilota</name>
    <dbReference type="NCBI Taxonomy" id="206669"/>
    <lineage>
        <taxon>Eukaryota</taxon>
        <taxon>Metazoa</taxon>
        <taxon>Echinodermata</taxon>
        <taxon>Eleutherozoa</taxon>
        <taxon>Echinozoa</taxon>
        <taxon>Holothuroidea</taxon>
        <taxon>Aspidochirotacea</taxon>
        <taxon>Aspidochirotida</taxon>
        <taxon>Holothuriidae</taxon>
        <taxon>Holothuria</taxon>
    </lineage>
</organism>
<dbReference type="Proteomes" id="UP001152320">
    <property type="component" value="Chromosome 2"/>
</dbReference>
<proteinExistence type="predicted"/>
<feature type="region of interest" description="Disordered" evidence="2">
    <location>
        <begin position="753"/>
        <end position="780"/>
    </location>
</feature>
<keyword evidence="1" id="KW-0175">Coiled coil</keyword>
<feature type="coiled-coil region" evidence="1">
    <location>
        <begin position="2172"/>
        <end position="2230"/>
    </location>
</feature>
<reference evidence="3" key="1">
    <citation type="submission" date="2021-10" db="EMBL/GenBank/DDBJ databases">
        <title>Tropical sea cucumber genome reveals ecological adaptation and Cuvierian tubules defense mechanism.</title>
        <authorList>
            <person name="Chen T."/>
        </authorList>
    </citation>
    <scope>NUCLEOTIDE SEQUENCE</scope>
    <source>
        <strain evidence="3">Nanhai2018</strain>
        <tissue evidence="3">Muscle</tissue>
    </source>
</reference>
<evidence type="ECO:0000256" key="2">
    <source>
        <dbReference type="SAM" id="MobiDB-lite"/>
    </source>
</evidence>